<sequence>MGASVRKFVKPRAYYDIERRAIKHIEKEQERPTAAPKHKGTEQEDVYSKPDPAIYEKNEKLHSRMEKMYLESYGPPPEVRAKTSRPLPDNRFQVQSTFDIHGYHIPSRTPQGKVNYLQMLDILKKYSESKGEYDARDISKDYKVDPVKIQNVVKYFQVLQVYLPPSQSRAGPLLSRERLGTSDRVPDQTEQPDPQGKIT</sequence>
<dbReference type="GeneID" id="111104353"/>
<feature type="compositionally biased region" description="Basic and acidic residues" evidence="1">
    <location>
        <begin position="175"/>
        <end position="187"/>
    </location>
</feature>
<organism evidence="2 4">
    <name type="scientific">Crassostrea virginica</name>
    <name type="common">Eastern oyster</name>
    <dbReference type="NCBI Taxonomy" id="6565"/>
    <lineage>
        <taxon>Eukaryota</taxon>
        <taxon>Metazoa</taxon>
        <taxon>Spiralia</taxon>
        <taxon>Lophotrochozoa</taxon>
        <taxon>Mollusca</taxon>
        <taxon>Bivalvia</taxon>
        <taxon>Autobranchia</taxon>
        <taxon>Pteriomorphia</taxon>
        <taxon>Ostreida</taxon>
        <taxon>Ostreoidea</taxon>
        <taxon>Ostreidae</taxon>
        <taxon>Crassostrea</taxon>
    </lineage>
</organism>
<feature type="compositionally biased region" description="Basic and acidic residues" evidence="1">
    <location>
        <begin position="39"/>
        <end position="53"/>
    </location>
</feature>
<dbReference type="OrthoDB" id="2434756at2759"/>
<gene>
    <name evidence="4" type="primary">LOC111104353</name>
    <name evidence="3" type="synonym">LOC111104292</name>
</gene>
<evidence type="ECO:0000256" key="1">
    <source>
        <dbReference type="SAM" id="MobiDB-lite"/>
    </source>
</evidence>
<dbReference type="GO" id="GO:0005739">
    <property type="term" value="C:mitochondrion"/>
    <property type="evidence" value="ECO:0007669"/>
    <property type="project" value="TreeGrafter"/>
</dbReference>
<dbReference type="GO" id="GO:0032981">
    <property type="term" value="P:mitochondrial respiratory chain complex I assembly"/>
    <property type="evidence" value="ECO:0007669"/>
    <property type="project" value="InterPro"/>
</dbReference>
<accession>A0A8B8AR71</accession>
<dbReference type="RefSeq" id="XP_022293866.1">
    <property type="nucleotide sequence ID" value="XM_022438158.1"/>
</dbReference>
<evidence type="ECO:0000313" key="2">
    <source>
        <dbReference type="Proteomes" id="UP000694844"/>
    </source>
</evidence>
<evidence type="ECO:0000313" key="4">
    <source>
        <dbReference type="RefSeq" id="XP_022293962.1"/>
    </source>
</evidence>
<protein>
    <submittedName>
        <fullName evidence="3">Uncharacterized protein LOC111104292</fullName>
    </submittedName>
    <submittedName>
        <fullName evidence="4">Uncharacterized protein LOC111104353</fullName>
    </submittedName>
</protein>
<dbReference type="InterPro" id="IPR009622">
    <property type="entry name" value="NDUFAF4"/>
</dbReference>
<name>A0A8B8AR71_CRAVI</name>
<dbReference type="RefSeq" id="XP_022293962.1">
    <property type="nucleotide sequence ID" value="XM_022438254.1"/>
</dbReference>
<dbReference type="KEGG" id="cvn:111104353"/>
<feature type="region of interest" description="Disordered" evidence="1">
    <location>
        <begin position="24"/>
        <end position="53"/>
    </location>
</feature>
<dbReference type="PANTHER" id="PTHR13338">
    <property type="entry name" value="UPF0240 PROTEIN"/>
    <property type="match status" value="1"/>
</dbReference>
<reference evidence="3 4" key="1">
    <citation type="submission" date="2025-04" db="UniProtKB">
        <authorList>
            <consortium name="RefSeq"/>
        </authorList>
    </citation>
    <scope>IDENTIFICATION</scope>
    <source>
        <tissue evidence="3 4">Whole sample</tissue>
    </source>
</reference>
<feature type="compositionally biased region" description="Polar residues" evidence="1">
    <location>
        <begin position="188"/>
        <end position="199"/>
    </location>
</feature>
<keyword evidence="2" id="KW-1185">Reference proteome</keyword>
<dbReference type="Proteomes" id="UP000694844">
    <property type="component" value="Chromosome 7"/>
</dbReference>
<dbReference type="KEGG" id="cvn:111104292"/>
<dbReference type="PANTHER" id="PTHR13338:SF4">
    <property type="entry name" value="NADH DEHYDROGENASE [UBIQUINONE] 1 ALPHA SUBCOMPLEX ASSEMBLY FACTOR 4"/>
    <property type="match status" value="1"/>
</dbReference>
<proteinExistence type="predicted"/>
<evidence type="ECO:0000313" key="3">
    <source>
        <dbReference type="RefSeq" id="XP_022293866.1"/>
    </source>
</evidence>
<dbReference type="Pfam" id="PF06784">
    <property type="entry name" value="UPF0240"/>
    <property type="match status" value="1"/>
</dbReference>
<dbReference type="AlphaFoldDB" id="A0A8B8AR71"/>
<feature type="region of interest" description="Disordered" evidence="1">
    <location>
        <begin position="167"/>
        <end position="199"/>
    </location>
</feature>